<dbReference type="SUPFAM" id="SSF54637">
    <property type="entry name" value="Thioesterase/thiol ester dehydrase-isomerase"/>
    <property type="match status" value="1"/>
</dbReference>
<evidence type="ECO:0000313" key="4">
    <source>
        <dbReference type="Proteomes" id="UP000037784"/>
    </source>
</evidence>
<dbReference type="AlphaFoldDB" id="A0A0M8K9Q2"/>
<evidence type="ECO:0000313" key="3">
    <source>
        <dbReference type="EMBL" id="KPL89398.1"/>
    </source>
</evidence>
<comment type="caution">
    <text evidence="2">The sequence shown here is derived from an EMBL/GenBank/DDBJ whole genome shotgun (WGS) entry which is preliminary data.</text>
</comment>
<feature type="domain" description="Thioesterase" evidence="1">
    <location>
        <begin position="55"/>
        <end position="137"/>
    </location>
</feature>
<dbReference type="EMBL" id="BBZA01000177">
    <property type="protein sequence ID" value="GAP63612.1"/>
    <property type="molecule type" value="Genomic_DNA"/>
</dbReference>
<dbReference type="PATRIC" id="fig|872965.6.peg.511"/>
<protein>
    <submittedName>
        <fullName evidence="3">Thioesterase</fullName>
    </submittedName>
</protein>
<dbReference type="Proteomes" id="UP000050502">
    <property type="component" value="Unassembled WGS sequence"/>
</dbReference>
<accession>A0A0M8K9Q2</accession>
<dbReference type="Gene3D" id="3.10.129.10">
    <property type="entry name" value="Hotdog Thioesterase"/>
    <property type="match status" value="1"/>
</dbReference>
<evidence type="ECO:0000259" key="1">
    <source>
        <dbReference type="Pfam" id="PF03061"/>
    </source>
</evidence>
<gene>
    <name evidence="2" type="ORF">ARMA_2035</name>
    <name evidence="3" type="ORF">SE16_02790</name>
</gene>
<evidence type="ECO:0000313" key="2">
    <source>
        <dbReference type="EMBL" id="GAP63612.1"/>
    </source>
</evidence>
<dbReference type="STRING" id="872965.SE16_02790"/>
<organism evidence="2 4">
    <name type="scientific">Ardenticatena maritima</name>
    <dbReference type="NCBI Taxonomy" id="872965"/>
    <lineage>
        <taxon>Bacteria</taxon>
        <taxon>Bacillati</taxon>
        <taxon>Chloroflexota</taxon>
        <taxon>Ardenticatenia</taxon>
        <taxon>Ardenticatenales</taxon>
        <taxon>Ardenticatenaceae</taxon>
        <taxon>Ardenticatena</taxon>
    </lineage>
</organism>
<dbReference type="InterPro" id="IPR006683">
    <property type="entry name" value="Thioestr_dom"/>
</dbReference>
<dbReference type="InParanoid" id="A0A0M8K9Q2"/>
<dbReference type="RefSeq" id="WP_054493424.1">
    <property type="nucleotide sequence ID" value="NZ_BBZA01000177.1"/>
</dbReference>
<dbReference type="InterPro" id="IPR029069">
    <property type="entry name" value="HotDog_dom_sf"/>
</dbReference>
<proteinExistence type="predicted"/>
<dbReference type="Pfam" id="PF03061">
    <property type="entry name" value="4HBT"/>
    <property type="match status" value="1"/>
</dbReference>
<name>A0A0M8K9Q2_9CHLR</name>
<dbReference type="EMBL" id="LGKN01000003">
    <property type="protein sequence ID" value="KPL89398.1"/>
    <property type="molecule type" value="Genomic_DNA"/>
</dbReference>
<dbReference type="CDD" id="cd03443">
    <property type="entry name" value="PaaI_thioesterase"/>
    <property type="match status" value="1"/>
</dbReference>
<dbReference type="OrthoDB" id="9792301at2"/>
<keyword evidence="4" id="KW-1185">Reference proteome</keyword>
<reference evidence="2 4" key="1">
    <citation type="journal article" date="2015" name="Genome Announc.">
        <title>Draft Genome Sequence of a Heterotrophic Facultative Anaerobic Thermophilic Bacterium, Ardenticatena maritima Strain 110ST.</title>
        <authorList>
            <person name="Kawaichi S."/>
            <person name="Yoshida T."/>
            <person name="Sako Y."/>
            <person name="Nakamura R."/>
        </authorList>
    </citation>
    <scope>NUCLEOTIDE SEQUENCE [LARGE SCALE GENOMIC DNA]</scope>
    <source>
        <strain evidence="2 4">110S</strain>
    </source>
</reference>
<dbReference type="Proteomes" id="UP000037784">
    <property type="component" value="Unassembled WGS sequence"/>
</dbReference>
<reference evidence="3 5" key="2">
    <citation type="submission" date="2015-07" db="EMBL/GenBank/DDBJ databases">
        <title>Whole genome sequence of Ardenticatena maritima DSM 23922.</title>
        <authorList>
            <person name="Hemp J."/>
            <person name="Ward L.M."/>
            <person name="Pace L.A."/>
            <person name="Fischer W.W."/>
        </authorList>
    </citation>
    <scope>NUCLEOTIDE SEQUENCE [LARGE SCALE GENOMIC DNA]</scope>
    <source>
        <strain evidence="3 5">110S</strain>
    </source>
</reference>
<evidence type="ECO:0000313" key="5">
    <source>
        <dbReference type="Proteomes" id="UP000050502"/>
    </source>
</evidence>
<reference evidence="4" key="3">
    <citation type="submission" date="2015-08" db="EMBL/GenBank/DDBJ databases">
        <title>Draft Genome Sequence of a Heterotrophic Facultative Anaerobic Bacterium Ardenticatena maritima Strain 110S.</title>
        <authorList>
            <person name="Kawaichi S."/>
            <person name="Yoshida T."/>
            <person name="Sako Y."/>
            <person name="Nakamura R."/>
        </authorList>
    </citation>
    <scope>NUCLEOTIDE SEQUENCE [LARGE SCALE GENOMIC DNA]</scope>
    <source>
        <strain evidence="4">110S</strain>
    </source>
</reference>
<sequence>MSEPTAIQDLYPDPFAVCYGCGRLNPHGLHFQTYREGDETITRYTPQPYHTAIEGYVYGGLIASLIDCHGTGSAAIFAAEARGIDLTREPPPRFVTGSLRVDFLKPTPLGVPLEVRGRAKEIRGRKVVVLAELYADGVLTARGEVVAVEVPETFGA</sequence>